<dbReference type="GO" id="GO:0016020">
    <property type="term" value="C:membrane"/>
    <property type="evidence" value="ECO:0007669"/>
    <property type="project" value="UniProtKB-SubCell"/>
</dbReference>
<feature type="transmembrane region" description="Helical" evidence="1">
    <location>
        <begin position="35"/>
        <end position="51"/>
    </location>
</feature>
<dbReference type="Pfam" id="PF03134">
    <property type="entry name" value="TB2_DP1_HVA22"/>
    <property type="match status" value="1"/>
</dbReference>
<keyword evidence="1" id="KW-1133">Transmembrane helix</keyword>
<keyword evidence="1" id="KW-0472">Membrane</keyword>
<feature type="transmembrane region" description="Helical" evidence="1">
    <location>
        <begin position="57"/>
        <end position="78"/>
    </location>
</feature>
<keyword evidence="1" id="KW-0812">Transmembrane</keyword>
<dbReference type="OrthoDB" id="434647at2759"/>
<comment type="similarity">
    <text evidence="1">Belongs to the DP1 family.</text>
</comment>
<organism evidence="2 3">
    <name type="scientific">Rhizopus azygosporus</name>
    <name type="common">Rhizopus microsporus var. azygosporus</name>
    <dbReference type="NCBI Taxonomy" id="86630"/>
    <lineage>
        <taxon>Eukaryota</taxon>
        <taxon>Fungi</taxon>
        <taxon>Fungi incertae sedis</taxon>
        <taxon>Mucoromycota</taxon>
        <taxon>Mucoromycotina</taxon>
        <taxon>Mucoromycetes</taxon>
        <taxon>Mucorales</taxon>
        <taxon>Mucorineae</taxon>
        <taxon>Rhizopodaceae</taxon>
        <taxon>Rhizopus</taxon>
    </lineage>
</organism>
<accession>A0A367KGX6</accession>
<gene>
    <name evidence="2" type="ORF">CU097_014097</name>
</gene>
<protein>
    <recommendedName>
        <fullName evidence="1">Protein YOP1</fullName>
    </recommendedName>
</protein>
<proteinExistence type="inferred from homology"/>
<dbReference type="AlphaFoldDB" id="A0A367KGX6"/>
<name>A0A367KGX6_RHIAZ</name>
<sequence length="207" mass="23879">MVFRLIYFIVRLHYLQFHPCYATYKAIKSNQEQQFRSLLIFWVSCLSFLAIESFTDLFLSWLPLYVHLKLIFVVWLILPQTQGSNVFYYQSIQPFFDQHGHTIDNIQHTSTSIAASLLSKTNHPVQKEQESFLSSVWSKVPQSDKWTSFIPSPDSPMLMEDGAPIHRAKVAAGWRETKAPETINKLIDSTPRGVKDVIKARGGPIKY</sequence>
<evidence type="ECO:0000313" key="3">
    <source>
        <dbReference type="Proteomes" id="UP000252139"/>
    </source>
</evidence>
<dbReference type="InterPro" id="IPR004345">
    <property type="entry name" value="TB2_DP1_HVA22"/>
</dbReference>
<dbReference type="EMBL" id="PJQL01000008">
    <property type="protein sequence ID" value="RCI01474.1"/>
    <property type="molecule type" value="Genomic_DNA"/>
</dbReference>
<dbReference type="Proteomes" id="UP000252139">
    <property type="component" value="Unassembled WGS sequence"/>
</dbReference>
<keyword evidence="3" id="KW-1185">Reference proteome</keyword>
<reference evidence="2 3" key="1">
    <citation type="journal article" date="2018" name="G3 (Bethesda)">
        <title>Phylogenetic and Phylogenomic Definition of Rhizopus Species.</title>
        <authorList>
            <person name="Gryganskyi A.P."/>
            <person name="Golan J."/>
            <person name="Dolatabadi S."/>
            <person name="Mondo S."/>
            <person name="Robb S."/>
            <person name="Idnurm A."/>
            <person name="Muszewska A."/>
            <person name="Steczkiewicz K."/>
            <person name="Masonjones S."/>
            <person name="Liao H.L."/>
            <person name="Gajdeczka M.T."/>
            <person name="Anike F."/>
            <person name="Vuek A."/>
            <person name="Anishchenko I.M."/>
            <person name="Voigt K."/>
            <person name="de Hoog G.S."/>
            <person name="Smith M.E."/>
            <person name="Heitman J."/>
            <person name="Vilgalys R."/>
            <person name="Stajich J.E."/>
        </authorList>
    </citation>
    <scope>NUCLEOTIDE SEQUENCE [LARGE SCALE GENOMIC DNA]</scope>
    <source>
        <strain evidence="2 3">CBS 357.93</strain>
    </source>
</reference>
<dbReference type="PANTHER" id="PTHR12300">
    <property type="entry name" value="HVA22-LIKE PROTEINS"/>
    <property type="match status" value="1"/>
</dbReference>
<comment type="caution">
    <text evidence="1">Lacks conserved residue(s) required for the propagation of feature annotation.</text>
</comment>
<comment type="subcellular location">
    <subcellularLocation>
        <location evidence="1">Membrane</location>
        <topology evidence="1">Multi-pass membrane protein</topology>
    </subcellularLocation>
</comment>
<evidence type="ECO:0000313" key="2">
    <source>
        <dbReference type="EMBL" id="RCI01474.1"/>
    </source>
</evidence>
<evidence type="ECO:0000256" key="1">
    <source>
        <dbReference type="RuleBase" id="RU362006"/>
    </source>
</evidence>
<comment type="caution">
    <text evidence="2">The sequence shown here is derived from an EMBL/GenBank/DDBJ whole genome shotgun (WGS) entry which is preliminary data.</text>
</comment>
<dbReference type="STRING" id="86630.A0A367KGX6"/>